<protein>
    <submittedName>
        <fullName evidence="2">GNAT family N-acetyltransferase</fullName>
    </submittedName>
</protein>
<dbReference type="InterPro" id="IPR016181">
    <property type="entry name" value="Acyl_CoA_acyltransferase"/>
</dbReference>
<evidence type="ECO:0000313" key="2">
    <source>
        <dbReference type="EMBL" id="RFU69356.1"/>
    </source>
</evidence>
<dbReference type="Gene3D" id="3.40.630.30">
    <property type="match status" value="1"/>
</dbReference>
<dbReference type="InterPro" id="IPR027365">
    <property type="entry name" value="GNAT_acetyltra_YdfB-like"/>
</dbReference>
<proteinExistence type="predicted"/>
<dbReference type="OrthoDB" id="248489at2"/>
<dbReference type="PROSITE" id="PS51186">
    <property type="entry name" value="GNAT"/>
    <property type="match status" value="1"/>
</dbReference>
<dbReference type="AlphaFoldDB" id="A0A372LNT4"/>
<dbReference type="GO" id="GO:0016747">
    <property type="term" value="F:acyltransferase activity, transferring groups other than amino-acyl groups"/>
    <property type="evidence" value="ECO:0007669"/>
    <property type="project" value="InterPro"/>
</dbReference>
<gene>
    <name evidence="2" type="ORF">D0469_09790</name>
</gene>
<accession>A0A372LNT4</accession>
<evidence type="ECO:0000259" key="1">
    <source>
        <dbReference type="PROSITE" id="PS51186"/>
    </source>
</evidence>
<comment type="caution">
    <text evidence="2">The sequence shown here is derived from an EMBL/GenBank/DDBJ whole genome shotgun (WGS) entry which is preliminary data.</text>
</comment>
<evidence type="ECO:0000313" key="3">
    <source>
        <dbReference type="Proteomes" id="UP000264541"/>
    </source>
</evidence>
<name>A0A372LNT4_9BACI</name>
<feature type="domain" description="N-acetyltransferase" evidence="1">
    <location>
        <begin position="130"/>
        <end position="260"/>
    </location>
</feature>
<keyword evidence="2" id="KW-0808">Transferase</keyword>
<sequence>MIRKLKMEDNEKVMAFLGEEPSINLFIIGDIEAFGYEAGFQQLWAQFDDNGEILAVLLNFYNSFIPYAKNDFDVDGFADIIRSFGDSAALSGKEELVEKFEGLEGLNLGKKQITFFAECRTAEHLGNDDLEVKKADISDIDRIIAIRETIEEFPARPDSRDMLLKAMETNTGRTYYIEENGEMIAIASTTAENSISAMIVGVCSRAEYRKKGLATAVTQKLVSDVLKEGKTLCLFYDNPGAGRIYKRLGFQDIGMWTMYR</sequence>
<organism evidence="2 3">
    <name type="scientific">Peribacillus saganii</name>
    <dbReference type="NCBI Taxonomy" id="2303992"/>
    <lineage>
        <taxon>Bacteria</taxon>
        <taxon>Bacillati</taxon>
        <taxon>Bacillota</taxon>
        <taxon>Bacilli</taxon>
        <taxon>Bacillales</taxon>
        <taxon>Bacillaceae</taxon>
        <taxon>Peribacillus</taxon>
    </lineage>
</organism>
<dbReference type="EMBL" id="QVTE01000026">
    <property type="protein sequence ID" value="RFU69356.1"/>
    <property type="molecule type" value="Genomic_DNA"/>
</dbReference>
<dbReference type="RefSeq" id="WP_117326564.1">
    <property type="nucleotide sequence ID" value="NZ_QVTE01000026.1"/>
</dbReference>
<dbReference type="Proteomes" id="UP000264541">
    <property type="component" value="Unassembled WGS sequence"/>
</dbReference>
<reference evidence="2 3" key="1">
    <citation type="submission" date="2018-08" db="EMBL/GenBank/DDBJ databases">
        <title>Bacillus chawlae sp. nov., Bacillus glennii sp. nov., and Bacillus saganii sp. nov. Isolated from the Vehicle Assembly Building at Kennedy Space Center where the Viking Spacecraft were Assembled.</title>
        <authorList>
            <person name="Seuylemezian A."/>
            <person name="Vaishampayan P."/>
        </authorList>
    </citation>
    <scope>NUCLEOTIDE SEQUENCE [LARGE SCALE GENOMIC DNA]</scope>
    <source>
        <strain evidence="2 3">V47-23a</strain>
    </source>
</reference>
<dbReference type="Pfam" id="PF12746">
    <property type="entry name" value="GNAT_acetyltran"/>
    <property type="match status" value="1"/>
</dbReference>
<dbReference type="SUPFAM" id="SSF55729">
    <property type="entry name" value="Acyl-CoA N-acyltransferases (Nat)"/>
    <property type="match status" value="1"/>
</dbReference>
<keyword evidence="3" id="KW-1185">Reference proteome</keyword>
<dbReference type="InterPro" id="IPR000182">
    <property type="entry name" value="GNAT_dom"/>
</dbReference>